<gene>
    <name evidence="3" type="ORF">RIMI_LOCUS14551673</name>
</gene>
<protein>
    <recommendedName>
        <fullName evidence="2">ATPase AAA-type core domain-containing protein</fullName>
    </recommendedName>
</protein>
<feature type="compositionally biased region" description="Low complexity" evidence="1">
    <location>
        <begin position="193"/>
        <end position="204"/>
    </location>
</feature>
<evidence type="ECO:0000313" key="3">
    <source>
        <dbReference type="EMBL" id="CAJ0954102.1"/>
    </source>
</evidence>
<dbReference type="Pfam" id="PF00004">
    <property type="entry name" value="AAA"/>
    <property type="match status" value="2"/>
</dbReference>
<dbReference type="Gene3D" id="3.40.50.300">
    <property type="entry name" value="P-loop containing nucleotide triphosphate hydrolases"/>
    <property type="match status" value="2"/>
</dbReference>
<dbReference type="Proteomes" id="UP001176940">
    <property type="component" value="Unassembled WGS sequence"/>
</dbReference>
<proteinExistence type="predicted"/>
<feature type="domain" description="ATPase AAA-type core" evidence="2">
    <location>
        <begin position="501"/>
        <end position="535"/>
    </location>
</feature>
<dbReference type="InterPro" id="IPR050168">
    <property type="entry name" value="AAA_ATPase_domain"/>
</dbReference>
<dbReference type="PANTHER" id="PTHR23077:SF9">
    <property type="entry name" value="PEROXISOMAL ATPASE PEX6"/>
    <property type="match status" value="1"/>
</dbReference>
<organism evidence="3 4">
    <name type="scientific">Ranitomeya imitator</name>
    <name type="common">mimic poison frog</name>
    <dbReference type="NCBI Taxonomy" id="111125"/>
    <lineage>
        <taxon>Eukaryota</taxon>
        <taxon>Metazoa</taxon>
        <taxon>Chordata</taxon>
        <taxon>Craniata</taxon>
        <taxon>Vertebrata</taxon>
        <taxon>Euteleostomi</taxon>
        <taxon>Amphibia</taxon>
        <taxon>Batrachia</taxon>
        <taxon>Anura</taxon>
        <taxon>Neobatrachia</taxon>
        <taxon>Hyloidea</taxon>
        <taxon>Dendrobatidae</taxon>
        <taxon>Dendrobatinae</taxon>
        <taxon>Ranitomeya</taxon>
    </lineage>
</organism>
<feature type="region of interest" description="Disordered" evidence="1">
    <location>
        <begin position="182"/>
        <end position="204"/>
    </location>
</feature>
<feature type="domain" description="ATPase AAA-type core" evidence="2">
    <location>
        <begin position="247"/>
        <end position="355"/>
    </location>
</feature>
<dbReference type="SUPFAM" id="SSF52540">
    <property type="entry name" value="P-loop containing nucleoside triphosphate hydrolases"/>
    <property type="match status" value="2"/>
</dbReference>
<dbReference type="EMBL" id="CAUEEQ010037699">
    <property type="protein sequence ID" value="CAJ0954102.1"/>
    <property type="molecule type" value="Genomic_DNA"/>
</dbReference>
<evidence type="ECO:0000259" key="2">
    <source>
        <dbReference type="Pfam" id="PF00004"/>
    </source>
</evidence>
<dbReference type="InterPro" id="IPR003959">
    <property type="entry name" value="ATPase_AAA_core"/>
</dbReference>
<sequence length="725" mass="80253">MDNDDSRIRRQTVPSLIGRGNIYDIIVAMATMLTSTSILCPSLIGRGEFAGTVPVADCRGNLYDIIVAMLCPSLIGRGPGIYIMVDHLVKAVDNTMGIEETQSECSIQDIMFKEQLALESEVQELQQKRVLIRVPAEERGFLSLKGGSPSLVVLSLAPEKTPLPLTKGKEAVIEVAVRMSGLQDGQEQEDSGPASAAAAVPSSSSDEEFDFHKYLDDMEQAQRYCRFPDLYFKVQKIDGEHGSDGYVADSIHSTLYQVECAKLCRDSSASSIARLHSVFSRAQDCGACVLLLCHLDLLGKDRDGSGEDTRVISALCSLLHGTSHSKLELPFLVVATTSRAQEVPLDLQSCFLHEVCLNIPTEEQRLSLLTVLTAPLPLSRDVDLARLASSTAGFVVGDLCALLARAGRISCTRIRSSCVLSEEEEDGLLAAGFFWLLRTWLTPPFLSPVTSAVFCLKEEVPRVHWADVGDWKDAKRQLLDTVQLPLEHPEMLSLGLRRSGILLYGPPGTGKTLLAKAVATECAMTFLSVTNPDTQCKDCVNFSTSIWFILPTPVTCHRPDLCSVRLIVVLWTDCPTSVLPPVVTEHNPDHRYQCNQYKGTDLTLSVVTEHNPDHRYQCNQYNGTDLILSVVTEHNPDHRYQCNQYNGTDLTLSIVTEHNPDHRYQCNQYNGTDLILSVVTEHNPDHRYQCNQYNGTDLILSVVTEHNPDHRHQCNQYNGTDLTLR</sequence>
<reference evidence="3" key="1">
    <citation type="submission" date="2023-07" db="EMBL/GenBank/DDBJ databases">
        <authorList>
            <person name="Stuckert A."/>
        </authorList>
    </citation>
    <scope>NUCLEOTIDE SEQUENCE</scope>
</reference>
<evidence type="ECO:0000313" key="4">
    <source>
        <dbReference type="Proteomes" id="UP001176940"/>
    </source>
</evidence>
<keyword evidence="4" id="KW-1185">Reference proteome</keyword>
<comment type="caution">
    <text evidence="3">The sequence shown here is derived from an EMBL/GenBank/DDBJ whole genome shotgun (WGS) entry which is preliminary data.</text>
</comment>
<accession>A0ABN9M548</accession>
<dbReference type="PANTHER" id="PTHR23077">
    <property type="entry name" value="AAA-FAMILY ATPASE"/>
    <property type="match status" value="1"/>
</dbReference>
<evidence type="ECO:0000256" key="1">
    <source>
        <dbReference type="SAM" id="MobiDB-lite"/>
    </source>
</evidence>
<dbReference type="InterPro" id="IPR027417">
    <property type="entry name" value="P-loop_NTPase"/>
</dbReference>
<name>A0ABN9M548_9NEOB</name>
<dbReference type="Gene3D" id="1.10.8.60">
    <property type="match status" value="1"/>
</dbReference>